<dbReference type="Proteomes" id="UP000823927">
    <property type="component" value="Unassembled WGS sequence"/>
</dbReference>
<dbReference type="EMBL" id="DVIT01000019">
    <property type="protein sequence ID" value="HIS46886.1"/>
    <property type="molecule type" value="Genomic_DNA"/>
</dbReference>
<dbReference type="GO" id="GO:0051117">
    <property type="term" value="F:ATPase binding"/>
    <property type="evidence" value="ECO:0007669"/>
    <property type="project" value="TreeGrafter"/>
</dbReference>
<evidence type="ECO:0000256" key="7">
    <source>
        <dbReference type="ARBA" id="ARBA00023136"/>
    </source>
</evidence>
<feature type="transmembrane region" description="Helical" evidence="9">
    <location>
        <begin position="597"/>
        <end position="620"/>
    </location>
</feature>
<reference evidence="10" key="1">
    <citation type="submission" date="2020-10" db="EMBL/GenBank/DDBJ databases">
        <authorList>
            <person name="Gilroy R."/>
        </authorList>
    </citation>
    <scope>NUCLEOTIDE SEQUENCE</scope>
    <source>
        <strain evidence="10">CHK178-757</strain>
    </source>
</reference>
<dbReference type="PANTHER" id="PTHR11629:SF63">
    <property type="entry name" value="V-TYPE PROTON ATPASE SUBUNIT A"/>
    <property type="match status" value="1"/>
</dbReference>
<keyword evidence="7 9" id="KW-0472">Membrane</keyword>
<dbReference type="GO" id="GO:0007035">
    <property type="term" value="P:vacuolar acidification"/>
    <property type="evidence" value="ECO:0007669"/>
    <property type="project" value="TreeGrafter"/>
</dbReference>
<keyword evidence="6" id="KW-0406">Ion transport</keyword>
<dbReference type="GO" id="GO:0016471">
    <property type="term" value="C:vacuolar proton-transporting V-type ATPase complex"/>
    <property type="evidence" value="ECO:0007669"/>
    <property type="project" value="TreeGrafter"/>
</dbReference>
<comment type="similarity">
    <text evidence="2">Belongs to the V-ATPase 116 kDa subunit family.</text>
</comment>
<evidence type="ECO:0000256" key="6">
    <source>
        <dbReference type="ARBA" id="ARBA00023065"/>
    </source>
</evidence>
<protein>
    <submittedName>
        <fullName evidence="10">ATPase</fullName>
    </submittedName>
</protein>
<feature type="transmembrane region" description="Helical" evidence="9">
    <location>
        <begin position="363"/>
        <end position="388"/>
    </location>
</feature>
<evidence type="ECO:0000313" key="11">
    <source>
        <dbReference type="Proteomes" id="UP000823927"/>
    </source>
</evidence>
<evidence type="ECO:0000256" key="4">
    <source>
        <dbReference type="ARBA" id="ARBA00022692"/>
    </source>
</evidence>
<dbReference type="InterPro" id="IPR002490">
    <property type="entry name" value="V-ATPase_116kDa_su"/>
</dbReference>
<gene>
    <name evidence="10" type="ORF">IAB46_04840</name>
</gene>
<feature type="transmembrane region" description="Helical" evidence="9">
    <location>
        <begin position="472"/>
        <end position="492"/>
    </location>
</feature>
<evidence type="ECO:0000313" key="10">
    <source>
        <dbReference type="EMBL" id="HIS46886.1"/>
    </source>
</evidence>
<feature type="transmembrane region" description="Helical" evidence="9">
    <location>
        <begin position="504"/>
        <end position="521"/>
    </location>
</feature>
<evidence type="ECO:0000256" key="2">
    <source>
        <dbReference type="ARBA" id="ARBA00009904"/>
    </source>
</evidence>
<keyword evidence="3" id="KW-0813">Transport</keyword>
<comment type="caution">
    <text evidence="10">The sequence shown here is derived from an EMBL/GenBank/DDBJ whole genome shotgun (WGS) entry which is preliminary data.</text>
</comment>
<keyword evidence="4 9" id="KW-0812">Transmembrane</keyword>
<feature type="transmembrane region" description="Helical" evidence="9">
    <location>
        <begin position="565"/>
        <end position="585"/>
    </location>
</feature>
<keyword evidence="5 9" id="KW-1133">Transmembrane helix</keyword>
<organism evidence="10 11">
    <name type="scientific">Candidatus Scybalocola faecigallinarum</name>
    <dbReference type="NCBI Taxonomy" id="2840941"/>
    <lineage>
        <taxon>Bacteria</taxon>
        <taxon>Bacillati</taxon>
        <taxon>Bacillota</taxon>
        <taxon>Clostridia</taxon>
        <taxon>Lachnospirales</taxon>
        <taxon>Lachnospiraceae</taxon>
        <taxon>Lachnospiraceae incertae sedis</taxon>
        <taxon>Candidatus Scybalocola (ex Gilroy et al. 2021)</taxon>
    </lineage>
</organism>
<comment type="subcellular location">
    <subcellularLocation>
        <location evidence="1">Membrane</location>
        <topology evidence="1">Multi-pass membrane protein</topology>
    </subcellularLocation>
</comment>
<evidence type="ECO:0000256" key="3">
    <source>
        <dbReference type="ARBA" id="ARBA00022448"/>
    </source>
</evidence>
<evidence type="ECO:0000256" key="5">
    <source>
        <dbReference type="ARBA" id="ARBA00022989"/>
    </source>
</evidence>
<evidence type="ECO:0000256" key="8">
    <source>
        <dbReference type="SAM" id="Coils"/>
    </source>
</evidence>
<keyword evidence="8" id="KW-0175">Coiled coil</keyword>
<evidence type="ECO:0000256" key="9">
    <source>
        <dbReference type="SAM" id="Phobius"/>
    </source>
</evidence>
<evidence type="ECO:0000256" key="1">
    <source>
        <dbReference type="ARBA" id="ARBA00004141"/>
    </source>
</evidence>
<feature type="transmembrane region" description="Helical" evidence="9">
    <location>
        <begin position="395"/>
        <end position="416"/>
    </location>
</feature>
<feature type="coiled-coil region" evidence="8">
    <location>
        <begin position="96"/>
        <end position="126"/>
    </location>
</feature>
<accession>A0A9D1F3S7</accession>
<dbReference type="AlphaFoldDB" id="A0A9D1F3S7"/>
<dbReference type="GO" id="GO:0033179">
    <property type="term" value="C:proton-transporting V-type ATPase, V0 domain"/>
    <property type="evidence" value="ECO:0007669"/>
    <property type="project" value="InterPro"/>
</dbReference>
<feature type="transmembrane region" description="Helical" evidence="9">
    <location>
        <begin position="436"/>
        <end position="460"/>
    </location>
</feature>
<dbReference type="Pfam" id="PF01496">
    <property type="entry name" value="V_ATPase_I"/>
    <property type="match status" value="1"/>
</dbReference>
<sequence length="654" mass="73779">MIAKMKFVNITGPKGDIDRVTQKYLLRYPIHLENALSELGNSHTLTPFIEENPYKETVAVLRDMVQLVNHKDPDALPASKGPSNARATLDKARELIEAIRGKSSQLSAKKKELEEQEKHYLDLMQQIAPFCGIHFPISKILDFKFIKFRFGRIALNYYDTFSKYVYDNLNTIFYESSRDSNYVWGVYFAPQSTFAKVDAIFASMHFERIHISGELTGTPSQSYETTETALADVRQQITQCSLELSNIYYERRREINEAYSILKGISENFDIRKKAACTRAHEEVFYILCGWMEAKEAKRMAYEMEQDKDVDILIEDDYESPTASPPTRLSNRGIFKPFQMFVTMYGLPAYNELDPTKFVALTYAFMFGVMFGDVGQGACLVIGGFLLYRLKHMDIAGIISFCGLFSVFFGFMYGSLFGFEHVIPTLWMKPMESENIMTTLILAVCFGVGLIIVAMIIQIINSIRQKNLGSALVGTNGLTGLIFYVAVIYIVVTKLIPALGPTRFMALLVALIIICLFAIAFAEPLQAKINKKKFRLHEGPVMFVTESVFELVEILLSFLTNSVSFIRVGAFALSHAGMMSVVMMLSNIENTATPGGIIIVIFGNILISALEGLIVGIQVLRLEYYEMFSRFYSGTGREFKPYGPRPSLAVKKSK</sequence>
<proteinExistence type="inferred from homology"/>
<reference evidence="10" key="2">
    <citation type="journal article" date="2021" name="PeerJ">
        <title>Extensive microbial diversity within the chicken gut microbiome revealed by metagenomics and culture.</title>
        <authorList>
            <person name="Gilroy R."/>
            <person name="Ravi A."/>
            <person name="Getino M."/>
            <person name="Pursley I."/>
            <person name="Horton D.L."/>
            <person name="Alikhan N.F."/>
            <person name="Baker D."/>
            <person name="Gharbi K."/>
            <person name="Hall N."/>
            <person name="Watson M."/>
            <person name="Adriaenssens E.M."/>
            <person name="Foster-Nyarko E."/>
            <person name="Jarju S."/>
            <person name="Secka A."/>
            <person name="Antonio M."/>
            <person name="Oren A."/>
            <person name="Chaudhuri R.R."/>
            <person name="La Ragione R."/>
            <person name="Hildebrand F."/>
            <person name="Pallen M.J."/>
        </authorList>
    </citation>
    <scope>NUCLEOTIDE SEQUENCE</scope>
    <source>
        <strain evidence="10">CHK178-757</strain>
    </source>
</reference>
<dbReference type="GO" id="GO:0046961">
    <property type="term" value="F:proton-transporting ATPase activity, rotational mechanism"/>
    <property type="evidence" value="ECO:0007669"/>
    <property type="project" value="InterPro"/>
</dbReference>
<name>A0A9D1F3S7_9FIRM</name>
<dbReference type="PANTHER" id="PTHR11629">
    <property type="entry name" value="VACUOLAR PROTON ATPASES"/>
    <property type="match status" value="1"/>
</dbReference>